<proteinExistence type="predicted"/>
<evidence type="ECO:0000256" key="1">
    <source>
        <dbReference type="SAM" id="MobiDB-lite"/>
    </source>
</evidence>
<accession>A0A3M0K8M3</accession>
<feature type="region of interest" description="Disordered" evidence="1">
    <location>
        <begin position="1"/>
        <end position="20"/>
    </location>
</feature>
<gene>
    <name evidence="2" type="ORF">DUI87_17171</name>
</gene>
<dbReference type="Proteomes" id="UP000269221">
    <property type="component" value="Unassembled WGS sequence"/>
</dbReference>
<sequence length="87" mass="9844">MGSPHWSRVLAGPVAPGEEPTLEQVCGQDLRPCGNPALEQFMRNCGLWEGLMLEKFMEAVPCGRNPTLEQKRVRILLLRQEEQQTQL</sequence>
<evidence type="ECO:0000313" key="2">
    <source>
        <dbReference type="EMBL" id="RMC07694.1"/>
    </source>
</evidence>
<organism evidence="2 3">
    <name type="scientific">Hirundo rustica rustica</name>
    <dbReference type="NCBI Taxonomy" id="333673"/>
    <lineage>
        <taxon>Eukaryota</taxon>
        <taxon>Metazoa</taxon>
        <taxon>Chordata</taxon>
        <taxon>Craniata</taxon>
        <taxon>Vertebrata</taxon>
        <taxon>Euteleostomi</taxon>
        <taxon>Archelosauria</taxon>
        <taxon>Archosauria</taxon>
        <taxon>Dinosauria</taxon>
        <taxon>Saurischia</taxon>
        <taxon>Theropoda</taxon>
        <taxon>Coelurosauria</taxon>
        <taxon>Aves</taxon>
        <taxon>Neognathae</taxon>
        <taxon>Neoaves</taxon>
        <taxon>Telluraves</taxon>
        <taxon>Australaves</taxon>
        <taxon>Passeriformes</taxon>
        <taxon>Sylvioidea</taxon>
        <taxon>Hirundinidae</taxon>
        <taxon>Hirundo</taxon>
    </lineage>
</organism>
<name>A0A3M0K8M3_HIRRU</name>
<evidence type="ECO:0000313" key="3">
    <source>
        <dbReference type="Proteomes" id="UP000269221"/>
    </source>
</evidence>
<protein>
    <submittedName>
        <fullName evidence="2">Uncharacterized protein</fullName>
    </submittedName>
</protein>
<dbReference type="EMBL" id="QRBI01000120">
    <property type="protein sequence ID" value="RMC07694.1"/>
    <property type="molecule type" value="Genomic_DNA"/>
</dbReference>
<dbReference type="AlphaFoldDB" id="A0A3M0K8M3"/>
<reference evidence="2 3" key="1">
    <citation type="submission" date="2018-07" db="EMBL/GenBank/DDBJ databases">
        <title>A high quality draft genome assembly of the barn swallow (H. rustica rustica).</title>
        <authorList>
            <person name="Formenti G."/>
            <person name="Chiara M."/>
            <person name="Poveda L."/>
            <person name="Francoijs K.-J."/>
            <person name="Bonisoli-Alquati A."/>
            <person name="Canova L."/>
            <person name="Gianfranceschi L."/>
            <person name="Horner D.S."/>
            <person name="Saino N."/>
        </authorList>
    </citation>
    <scope>NUCLEOTIDE SEQUENCE [LARGE SCALE GENOMIC DNA]</scope>
    <source>
        <strain evidence="2">Chelidonia</strain>
        <tissue evidence="2">Blood</tissue>
    </source>
</reference>
<dbReference type="OrthoDB" id="9397495at2759"/>
<comment type="caution">
    <text evidence="2">The sequence shown here is derived from an EMBL/GenBank/DDBJ whole genome shotgun (WGS) entry which is preliminary data.</text>
</comment>
<keyword evidence="3" id="KW-1185">Reference proteome</keyword>